<name>A0A6J5M502_9CAUD</name>
<dbReference type="InterPro" id="IPR054612">
    <property type="entry name" value="Phage_capsid-like_C"/>
</dbReference>
<keyword evidence="3" id="KW-0175">Coiled coil</keyword>
<dbReference type="SUPFAM" id="SSF56563">
    <property type="entry name" value="Major capsid protein gp5"/>
    <property type="match status" value="1"/>
</dbReference>
<dbReference type="InterPro" id="IPR024455">
    <property type="entry name" value="Phage_capsid"/>
</dbReference>
<sequence>MSDFIKSQMDARNNLIAQAREVLDFAQAEKRGLSAEENQKIARIEADIDSADTAIETARKLADREARASEAAASFAPSAPESRDSDGDILRAIAMGETRGHEFAREARTLVPSSNTVGQSFYDQVFEIAQLVGPMLTVSEVFNTTSGENLVIPTVTATSTSGSVAAAGTISESNPTFSSITLGAEKYGALVQVAQELVSDAGFNITSYIAQQLGTSLGLQANSVLTTKLSGAAGSVVTGGTGVSGAASYENLIDLVYGIADGARVLPGLGFQMSKTGIAAARKLKDGAGNYIWTNSAVPGQPATLLGYPVYENPNVAAVGTGTKSVLFGHLPSFKVRVAGGIRVDQSTDFAFNTDTVSYRGLIRLDGGLTHATHIGYFKGGAS</sequence>
<feature type="coiled-coil region" evidence="3">
    <location>
        <begin position="16"/>
        <end position="61"/>
    </location>
</feature>
<evidence type="ECO:0000256" key="1">
    <source>
        <dbReference type="ARBA" id="ARBA00004328"/>
    </source>
</evidence>
<evidence type="ECO:0000256" key="2">
    <source>
        <dbReference type="ARBA" id="ARBA00022844"/>
    </source>
</evidence>
<dbReference type="Pfam" id="PF05065">
    <property type="entry name" value="Phage_capsid"/>
    <property type="match status" value="1"/>
</dbReference>
<protein>
    <submittedName>
        <fullName evidence="5">COG4653 Predicted phage phi-C31 gp36 major capsid-like protein</fullName>
    </submittedName>
</protein>
<proteinExistence type="predicted"/>
<reference evidence="5" key="1">
    <citation type="submission" date="2020-04" db="EMBL/GenBank/DDBJ databases">
        <authorList>
            <person name="Chiriac C."/>
            <person name="Salcher M."/>
            <person name="Ghai R."/>
            <person name="Kavagutti S V."/>
        </authorList>
    </citation>
    <scope>NUCLEOTIDE SEQUENCE</scope>
</reference>
<feature type="domain" description="Phage capsid-like C-terminal" evidence="4">
    <location>
        <begin position="115"/>
        <end position="375"/>
    </location>
</feature>
<evidence type="ECO:0000259" key="4">
    <source>
        <dbReference type="Pfam" id="PF05065"/>
    </source>
</evidence>
<dbReference type="GO" id="GO:0044423">
    <property type="term" value="C:virion component"/>
    <property type="evidence" value="ECO:0007669"/>
    <property type="project" value="UniProtKB-KW"/>
</dbReference>
<keyword evidence="2" id="KW-0946">Virion</keyword>
<gene>
    <name evidence="5" type="ORF">UFOVP419_38</name>
</gene>
<accession>A0A6J5M502</accession>
<organism evidence="5">
    <name type="scientific">uncultured Caudovirales phage</name>
    <dbReference type="NCBI Taxonomy" id="2100421"/>
    <lineage>
        <taxon>Viruses</taxon>
        <taxon>Duplodnaviria</taxon>
        <taxon>Heunggongvirae</taxon>
        <taxon>Uroviricota</taxon>
        <taxon>Caudoviricetes</taxon>
        <taxon>Peduoviridae</taxon>
        <taxon>Maltschvirus</taxon>
        <taxon>Maltschvirus maltsch</taxon>
    </lineage>
</organism>
<comment type="subcellular location">
    <subcellularLocation>
        <location evidence="1">Virion</location>
    </subcellularLocation>
</comment>
<evidence type="ECO:0000313" key="5">
    <source>
        <dbReference type="EMBL" id="CAB4141808.1"/>
    </source>
</evidence>
<dbReference type="NCBIfam" id="TIGR01554">
    <property type="entry name" value="major_cap_HK97"/>
    <property type="match status" value="1"/>
</dbReference>
<dbReference type="EMBL" id="LR796401">
    <property type="protein sequence ID" value="CAB4141808.1"/>
    <property type="molecule type" value="Genomic_DNA"/>
</dbReference>
<dbReference type="Gene3D" id="3.30.2400.10">
    <property type="entry name" value="Major capsid protein gp5"/>
    <property type="match status" value="1"/>
</dbReference>
<dbReference type="Gene3D" id="3.30.2320.10">
    <property type="entry name" value="hypothetical protein PF0899 domain"/>
    <property type="match status" value="1"/>
</dbReference>
<evidence type="ECO:0000256" key="3">
    <source>
        <dbReference type="SAM" id="Coils"/>
    </source>
</evidence>